<dbReference type="GO" id="GO:0055085">
    <property type="term" value="P:transmembrane transport"/>
    <property type="evidence" value="ECO:0007669"/>
    <property type="project" value="UniProtKB-ARBA"/>
</dbReference>
<dbReference type="InterPro" id="IPR017871">
    <property type="entry name" value="ABC_transporter-like_CS"/>
</dbReference>
<dbReference type="InterPro" id="IPR003439">
    <property type="entry name" value="ABC_transporter-like_ATP-bd"/>
</dbReference>
<keyword evidence="2" id="KW-0813">Transport</keyword>
<dbReference type="PROSITE" id="PS50893">
    <property type="entry name" value="ABC_TRANSPORTER_2"/>
    <property type="match status" value="2"/>
</dbReference>
<dbReference type="RefSeq" id="WP_141995458.1">
    <property type="nucleotide sequence ID" value="NZ_VFML01000001.1"/>
</dbReference>
<protein>
    <submittedName>
        <fullName evidence="6">Peptide/nickel transport system ATP-binding protein</fullName>
    </submittedName>
</protein>
<gene>
    <name evidence="6" type="ORF">FB471_0167</name>
</gene>
<comment type="caution">
    <text evidence="6">The sequence shown here is derived from an EMBL/GenBank/DDBJ whole genome shotgun (WGS) entry which is preliminary data.</text>
</comment>
<name>A0A542DBU0_AMYCI</name>
<dbReference type="PANTHER" id="PTHR43776">
    <property type="entry name" value="TRANSPORT ATP-BINDING PROTEIN"/>
    <property type="match status" value="1"/>
</dbReference>
<evidence type="ECO:0000256" key="3">
    <source>
        <dbReference type="ARBA" id="ARBA00022741"/>
    </source>
</evidence>
<keyword evidence="7" id="KW-1185">Reference proteome</keyword>
<evidence type="ECO:0000313" key="7">
    <source>
        <dbReference type="Proteomes" id="UP000320876"/>
    </source>
</evidence>
<sequence length="523" mass="54364">MTPLVNVEGLRLSTPDRMVLDGAAFTVGEGEAVGVVGASGSGKTTLGLALLGHCRAGVEHAGGRVTVAGDDVLPHPPPGLRGGTVGYVSQDPGAALNPYARIGSILLTATGRRVPRRDRGEVVRRLLERVALPGEPDFARRYPHQLSGGQQQRVVVAAALARAPRLLVLDEPTTALDVLAKAEVVAEIRRLRAEGVALLWISHDLDTVRSLVDRVVVLEGGRVVEDSPVERALTRPDSPAARMLVAAEPIRHPESGAGRVEVLGGRSVGAAYGSRPVLSGVDLAVHRAECLAVLGVSGVGKSTLARCLAGLQRPTSGTVLLHGEPLAPDVRSRTAAQRAAIGLVAQNPAESLHPRQNVRTALARPLRRLRGIADRAAQDAEVERLLDAVHLPGALAARLPGELSGGQRQRVALARALAAEPAVLLCDEATSALDTVTQAEVLDLLGELRTELGLAAVLITHDARVAAAASDRVLVLARGGTVATGRTAELLGDGADPERCAARLLKTTSDVHNSNVHLGASVA</sequence>
<dbReference type="SUPFAM" id="SSF52540">
    <property type="entry name" value="P-loop containing nucleoside triphosphate hydrolases"/>
    <property type="match status" value="2"/>
</dbReference>
<dbReference type="Gene3D" id="3.40.50.300">
    <property type="entry name" value="P-loop containing nucleotide triphosphate hydrolases"/>
    <property type="match status" value="2"/>
</dbReference>
<evidence type="ECO:0000256" key="2">
    <source>
        <dbReference type="ARBA" id="ARBA00022448"/>
    </source>
</evidence>
<keyword evidence="3" id="KW-0547">Nucleotide-binding</keyword>
<dbReference type="CDD" id="cd03257">
    <property type="entry name" value="ABC_NikE_OppD_transporters"/>
    <property type="match status" value="1"/>
</dbReference>
<dbReference type="PANTHER" id="PTHR43776:SF7">
    <property type="entry name" value="D,D-DIPEPTIDE TRANSPORT ATP-BINDING PROTEIN DDPF-RELATED"/>
    <property type="match status" value="1"/>
</dbReference>
<dbReference type="SMART" id="SM00382">
    <property type="entry name" value="AAA"/>
    <property type="match status" value="2"/>
</dbReference>
<dbReference type="InterPro" id="IPR027417">
    <property type="entry name" value="P-loop_NTPase"/>
</dbReference>
<evidence type="ECO:0000313" key="6">
    <source>
        <dbReference type="EMBL" id="TQJ00539.1"/>
    </source>
</evidence>
<keyword evidence="4 6" id="KW-0067">ATP-binding</keyword>
<dbReference type="EMBL" id="VFML01000001">
    <property type="protein sequence ID" value="TQJ00539.1"/>
    <property type="molecule type" value="Genomic_DNA"/>
</dbReference>
<dbReference type="GO" id="GO:0016887">
    <property type="term" value="F:ATP hydrolysis activity"/>
    <property type="evidence" value="ECO:0007669"/>
    <property type="project" value="InterPro"/>
</dbReference>
<evidence type="ECO:0000256" key="4">
    <source>
        <dbReference type="ARBA" id="ARBA00022840"/>
    </source>
</evidence>
<evidence type="ECO:0000256" key="1">
    <source>
        <dbReference type="ARBA" id="ARBA00005417"/>
    </source>
</evidence>
<dbReference type="InterPro" id="IPR050319">
    <property type="entry name" value="ABC_transp_ATP-bind"/>
</dbReference>
<dbReference type="InterPro" id="IPR003593">
    <property type="entry name" value="AAA+_ATPase"/>
</dbReference>
<reference evidence="6 7" key="1">
    <citation type="submission" date="2019-06" db="EMBL/GenBank/DDBJ databases">
        <title>Sequencing the genomes of 1000 actinobacteria strains.</title>
        <authorList>
            <person name="Klenk H.-P."/>
        </authorList>
    </citation>
    <scope>NUCLEOTIDE SEQUENCE [LARGE SCALE GENOMIC DNA]</scope>
    <source>
        <strain evidence="6 7">DSM 45679</strain>
    </source>
</reference>
<dbReference type="Pfam" id="PF00005">
    <property type="entry name" value="ABC_tran"/>
    <property type="match status" value="2"/>
</dbReference>
<dbReference type="AlphaFoldDB" id="A0A542DBU0"/>
<dbReference type="Proteomes" id="UP000320876">
    <property type="component" value="Unassembled WGS sequence"/>
</dbReference>
<organism evidence="6 7">
    <name type="scientific">Amycolatopsis cihanbeyliensis</name>
    <dbReference type="NCBI Taxonomy" id="1128664"/>
    <lineage>
        <taxon>Bacteria</taxon>
        <taxon>Bacillati</taxon>
        <taxon>Actinomycetota</taxon>
        <taxon>Actinomycetes</taxon>
        <taxon>Pseudonocardiales</taxon>
        <taxon>Pseudonocardiaceae</taxon>
        <taxon>Amycolatopsis</taxon>
    </lineage>
</organism>
<feature type="domain" description="ABC transporter" evidence="5">
    <location>
        <begin position="263"/>
        <end position="503"/>
    </location>
</feature>
<accession>A0A542DBU0</accession>
<evidence type="ECO:0000259" key="5">
    <source>
        <dbReference type="PROSITE" id="PS50893"/>
    </source>
</evidence>
<dbReference type="OrthoDB" id="3169708at2"/>
<dbReference type="GO" id="GO:0005524">
    <property type="term" value="F:ATP binding"/>
    <property type="evidence" value="ECO:0007669"/>
    <property type="project" value="UniProtKB-KW"/>
</dbReference>
<proteinExistence type="inferred from homology"/>
<dbReference type="PROSITE" id="PS00211">
    <property type="entry name" value="ABC_TRANSPORTER_1"/>
    <property type="match status" value="2"/>
</dbReference>
<feature type="domain" description="ABC transporter" evidence="5">
    <location>
        <begin position="5"/>
        <end position="245"/>
    </location>
</feature>
<comment type="similarity">
    <text evidence="1">Belongs to the ABC transporter superfamily.</text>
</comment>